<comment type="subcellular location">
    <subcellularLocation>
        <location evidence="1">Cytoplasm</location>
    </subcellularLocation>
</comment>
<evidence type="ECO:0000256" key="7">
    <source>
        <dbReference type="ARBA" id="ARBA00023125"/>
    </source>
</evidence>
<dbReference type="SUPFAM" id="SSF46689">
    <property type="entry name" value="Homeodomain-like"/>
    <property type="match status" value="2"/>
</dbReference>
<dbReference type="PRINTS" id="PR00032">
    <property type="entry name" value="HTHARAC"/>
</dbReference>
<dbReference type="Gene3D" id="3.40.50.2300">
    <property type="match status" value="1"/>
</dbReference>
<keyword evidence="5" id="KW-0902">Two-component regulatory system</keyword>
<keyword evidence="6" id="KW-0805">Transcription regulation</keyword>
<dbReference type="PROSITE" id="PS01124">
    <property type="entry name" value="HTH_ARAC_FAMILY_2"/>
    <property type="match status" value="1"/>
</dbReference>
<evidence type="ECO:0000256" key="5">
    <source>
        <dbReference type="ARBA" id="ARBA00023012"/>
    </source>
</evidence>
<evidence type="ECO:0000256" key="1">
    <source>
        <dbReference type="ARBA" id="ARBA00004496"/>
    </source>
</evidence>
<dbReference type="EMBL" id="CABHNW010000099">
    <property type="protein sequence ID" value="VUX39420.1"/>
    <property type="molecule type" value="Genomic_DNA"/>
</dbReference>
<evidence type="ECO:0000256" key="2">
    <source>
        <dbReference type="ARBA" id="ARBA00018672"/>
    </source>
</evidence>
<keyword evidence="7" id="KW-0238">DNA-binding</keyword>
<keyword evidence="3" id="KW-0963">Cytoplasm</keyword>
<evidence type="ECO:0000256" key="9">
    <source>
        <dbReference type="ARBA" id="ARBA00024867"/>
    </source>
</evidence>
<evidence type="ECO:0000313" key="15">
    <source>
        <dbReference type="Proteomes" id="UP000408482"/>
    </source>
</evidence>
<gene>
    <name evidence="14" type="ORF">RSSSTS7063_03708</name>
</gene>
<accession>A0A564W453</accession>
<dbReference type="PROSITE" id="PS50110">
    <property type="entry name" value="RESPONSE_REGULATORY"/>
    <property type="match status" value="1"/>
</dbReference>
<reference evidence="14 15" key="1">
    <citation type="submission" date="2019-07" db="EMBL/GenBank/DDBJ databases">
        <authorList>
            <person name="Hibberd C M."/>
            <person name="Gehrig L. J."/>
            <person name="Chang H.-W."/>
            <person name="Venkatesh S."/>
        </authorList>
    </citation>
    <scope>NUCLEOTIDE SEQUENCE [LARGE SCALE GENOMIC DNA]</scope>
    <source>
        <strain evidence="14">Blautia_luti_SSTS_Bg7063</strain>
    </source>
</reference>
<evidence type="ECO:0000259" key="13">
    <source>
        <dbReference type="PROSITE" id="PS50110"/>
    </source>
</evidence>
<protein>
    <recommendedName>
        <fullName evidence="2">Stage 0 sporulation protein A homolog</fullName>
    </recommendedName>
</protein>
<dbReference type="GO" id="GO:0000160">
    <property type="term" value="P:phosphorelay signal transduction system"/>
    <property type="evidence" value="ECO:0007669"/>
    <property type="project" value="UniProtKB-KW"/>
</dbReference>
<dbReference type="SUPFAM" id="SSF52172">
    <property type="entry name" value="CheY-like"/>
    <property type="match status" value="1"/>
</dbReference>
<keyword evidence="4 10" id="KW-0597">Phosphoprotein</keyword>
<dbReference type="InterPro" id="IPR020449">
    <property type="entry name" value="Tscrpt_reg_AraC-type_HTH"/>
</dbReference>
<keyword evidence="15" id="KW-1185">Reference proteome</keyword>
<dbReference type="GO" id="GO:0043565">
    <property type="term" value="F:sequence-specific DNA binding"/>
    <property type="evidence" value="ECO:0007669"/>
    <property type="project" value="InterPro"/>
</dbReference>
<dbReference type="SMART" id="SM00342">
    <property type="entry name" value="HTH_ARAC"/>
    <property type="match status" value="1"/>
</dbReference>
<dbReference type="PROSITE" id="PS00041">
    <property type="entry name" value="HTH_ARAC_FAMILY_1"/>
    <property type="match status" value="1"/>
</dbReference>
<dbReference type="Pfam" id="PF12833">
    <property type="entry name" value="HTH_18"/>
    <property type="match status" value="1"/>
</dbReference>
<evidence type="ECO:0000256" key="8">
    <source>
        <dbReference type="ARBA" id="ARBA00023163"/>
    </source>
</evidence>
<dbReference type="GO" id="GO:0003700">
    <property type="term" value="F:DNA-binding transcription factor activity"/>
    <property type="evidence" value="ECO:0007669"/>
    <property type="project" value="InterPro"/>
</dbReference>
<keyword evidence="11" id="KW-0175">Coiled coil</keyword>
<dbReference type="SMART" id="SM00448">
    <property type="entry name" value="REC"/>
    <property type="match status" value="1"/>
</dbReference>
<evidence type="ECO:0000256" key="6">
    <source>
        <dbReference type="ARBA" id="ARBA00023015"/>
    </source>
</evidence>
<dbReference type="PANTHER" id="PTHR42713:SF3">
    <property type="entry name" value="TRANSCRIPTIONAL REGULATORY PROTEIN HPTR"/>
    <property type="match status" value="1"/>
</dbReference>
<evidence type="ECO:0000256" key="3">
    <source>
        <dbReference type="ARBA" id="ARBA00022490"/>
    </source>
</evidence>
<evidence type="ECO:0000259" key="12">
    <source>
        <dbReference type="PROSITE" id="PS01124"/>
    </source>
</evidence>
<dbReference type="InterPro" id="IPR001789">
    <property type="entry name" value="Sig_transdc_resp-reg_receiver"/>
</dbReference>
<feature type="domain" description="HTH araC/xylS-type" evidence="12">
    <location>
        <begin position="434"/>
        <end position="531"/>
    </location>
</feature>
<dbReference type="AlphaFoldDB" id="A0A564W453"/>
<evidence type="ECO:0000256" key="11">
    <source>
        <dbReference type="SAM" id="Coils"/>
    </source>
</evidence>
<dbReference type="Pfam" id="PF00072">
    <property type="entry name" value="Response_reg"/>
    <property type="match status" value="1"/>
</dbReference>
<comment type="function">
    <text evidence="9">May play the central regulatory role in sporulation. It may be an element of the effector pathway responsible for the activation of sporulation genes in response to nutritional stress. Spo0A may act in concert with spo0H (a sigma factor) to control the expression of some genes that are critical to the sporulation process.</text>
</comment>
<dbReference type="CDD" id="cd17536">
    <property type="entry name" value="REC_YesN-like"/>
    <property type="match status" value="1"/>
</dbReference>
<keyword evidence="8" id="KW-0804">Transcription</keyword>
<feature type="domain" description="Response regulatory" evidence="13">
    <location>
        <begin position="4"/>
        <end position="121"/>
    </location>
</feature>
<evidence type="ECO:0000256" key="10">
    <source>
        <dbReference type="PROSITE-ProRule" id="PRU00169"/>
    </source>
</evidence>
<feature type="coiled-coil region" evidence="11">
    <location>
        <begin position="123"/>
        <end position="150"/>
    </location>
</feature>
<dbReference type="RefSeq" id="WP_144094028.1">
    <property type="nucleotide sequence ID" value="NZ_CABHMX010000049.1"/>
</dbReference>
<dbReference type="InterPro" id="IPR018060">
    <property type="entry name" value="HTH_AraC"/>
</dbReference>
<dbReference type="GO" id="GO:0005737">
    <property type="term" value="C:cytoplasm"/>
    <property type="evidence" value="ECO:0007669"/>
    <property type="project" value="UniProtKB-SubCell"/>
</dbReference>
<feature type="modified residue" description="4-aspartylphosphate" evidence="10">
    <location>
        <position position="56"/>
    </location>
</feature>
<name>A0A564W453_9FIRM</name>
<dbReference type="InterPro" id="IPR009057">
    <property type="entry name" value="Homeodomain-like_sf"/>
</dbReference>
<dbReference type="InterPro" id="IPR018062">
    <property type="entry name" value="HTH_AraC-typ_CS"/>
</dbReference>
<dbReference type="Proteomes" id="UP000408482">
    <property type="component" value="Unassembled WGS sequence"/>
</dbReference>
<proteinExistence type="predicted"/>
<sequence>MRYKVLIADDNPLICESLRETINWKKYQCTVIQCAENGNEAWNLIGQLQPEIVITDIKMPEIDGLKLSEKIKMQYPDILIIMITGYQEFEYAKRAISLGVNELLLKPIDNKKMEEVLLKLTEILSAKNKKDQYRKKLQEENAVFREKEKKNLRLSKNNIIKNILLSGNLHELDEQLLENGFSKNLNYGIVVGRPQSHDSRIVMEINGIINACFEQFFFQKNVNLLIREDIVSVIGIEKSWSSRNYRVHIKKILYHIQDYIKEKYSNSIKVKFCISSLTTDIKEIICNYEQTKECLNRAIFLGDTDSIIISQPVLRKSESKQIIKDMDAFYQLLETSDQENLYIEVERVINDILNISERDIFKIKCLLSETCISLYKYYEKKLPEINSAYSIDQILESINKIQGVEEGRKYLSEISSEIQTENNRNALKKNPTIIHAMEFIRNNYKENVTLGSLADYLNMNPSYLSRLLKKETGSNFVDILTQVRLEKAKQLLNEGIRVAEVGEKVGYAEYAYFYQVFKRFEGISPSEYKRGKKS</sequence>
<evidence type="ECO:0000313" key="14">
    <source>
        <dbReference type="EMBL" id="VUX39420.1"/>
    </source>
</evidence>
<evidence type="ECO:0000256" key="4">
    <source>
        <dbReference type="ARBA" id="ARBA00022553"/>
    </source>
</evidence>
<dbReference type="PANTHER" id="PTHR42713">
    <property type="entry name" value="HISTIDINE KINASE-RELATED"/>
    <property type="match status" value="1"/>
</dbReference>
<dbReference type="Gene3D" id="1.10.10.60">
    <property type="entry name" value="Homeodomain-like"/>
    <property type="match status" value="2"/>
</dbReference>
<dbReference type="InterPro" id="IPR051552">
    <property type="entry name" value="HptR"/>
</dbReference>
<dbReference type="InterPro" id="IPR011006">
    <property type="entry name" value="CheY-like_superfamily"/>
</dbReference>
<organism evidence="14 15">
    <name type="scientific">Blautia luti</name>
    <dbReference type="NCBI Taxonomy" id="89014"/>
    <lineage>
        <taxon>Bacteria</taxon>
        <taxon>Bacillati</taxon>
        <taxon>Bacillota</taxon>
        <taxon>Clostridia</taxon>
        <taxon>Lachnospirales</taxon>
        <taxon>Lachnospiraceae</taxon>
        <taxon>Blautia</taxon>
    </lineage>
</organism>